<dbReference type="RefSeq" id="WP_011274252.1">
    <property type="nucleotide sequence ID" value="NC_007164.1"/>
</dbReference>
<dbReference type="EMBL" id="CR931997">
    <property type="protein sequence ID" value="CAI38151.1"/>
    <property type="molecule type" value="Genomic_DNA"/>
</dbReference>
<dbReference type="GO" id="GO:0010945">
    <property type="term" value="F:coenzyme A diphosphatase activity"/>
    <property type="evidence" value="ECO:0007669"/>
    <property type="project" value="InterPro"/>
</dbReference>
<evidence type="ECO:0000256" key="5">
    <source>
        <dbReference type="ARBA" id="ARBA00022842"/>
    </source>
</evidence>
<evidence type="ECO:0000259" key="7">
    <source>
        <dbReference type="PROSITE" id="PS51462"/>
    </source>
</evidence>
<gene>
    <name evidence="8" type="ordered locus">jk1969</name>
</gene>
<dbReference type="PANTHER" id="PTHR12992:SF11">
    <property type="entry name" value="MITOCHONDRIAL COENZYME A DIPHOSPHATASE NUDT8"/>
    <property type="match status" value="1"/>
</dbReference>
<dbReference type="Proteomes" id="UP000000545">
    <property type="component" value="Chromosome"/>
</dbReference>
<dbReference type="InterPro" id="IPR000086">
    <property type="entry name" value="NUDIX_hydrolase_dom"/>
</dbReference>
<dbReference type="KEGG" id="cjk:jk1969"/>
<keyword evidence="9" id="KW-1185">Reference proteome</keyword>
<dbReference type="HOGENOM" id="CLU_040940_3_1_11"/>
<keyword evidence="4" id="KW-0378">Hydrolase</keyword>
<accession>Q4JSQ6</accession>
<dbReference type="InterPro" id="IPR045121">
    <property type="entry name" value="CoAse"/>
</dbReference>
<dbReference type="PANTHER" id="PTHR12992">
    <property type="entry name" value="NUDIX HYDROLASE"/>
    <property type="match status" value="1"/>
</dbReference>
<evidence type="ECO:0000313" key="9">
    <source>
        <dbReference type="Proteomes" id="UP000000545"/>
    </source>
</evidence>
<evidence type="ECO:0000256" key="2">
    <source>
        <dbReference type="ARBA" id="ARBA00001946"/>
    </source>
</evidence>
<evidence type="ECO:0000256" key="3">
    <source>
        <dbReference type="ARBA" id="ARBA00022723"/>
    </source>
</evidence>
<dbReference type="Pfam" id="PF00293">
    <property type="entry name" value="NUDIX"/>
    <property type="match status" value="1"/>
</dbReference>
<proteinExistence type="predicted"/>
<keyword evidence="6" id="KW-0464">Manganese</keyword>
<reference evidence="8 9" key="1">
    <citation type="journal article" date="2005" name="J. Bacteriol.">
        <title>Complete genome sequence and analysis of the multiresistant nosocomial pathogen Corynebacterium jeikeium K411, a lipid-requiring bacterium of the human skin flora.</title>
        <authorList>
            <person name="Tauch A."/>
            <person name="Kaiser O."/>
            <person name="Hain T."/>
            <person name="Goesmann A."/>
            <person name="Weisshaar B."/>
            <person name="Albersmeier A."/>
            <person name="Bekel T."/>
            <person name="Bischoff N."/>
            <person name="Brune I."/>
            <person name="Chakraborty T."/>
            <person name="Kalinowski J."/>
            <person name="Meyer F."/>
            <person name="Rupp O."/>
            <person name="Schneiker S."/>
            <person name="Viehoever P."/>
            <person name="Puehler A."/>
        </authorList>
    </citation>
    <scope>NUCLEOTIDE SEQUENCE [LARGE SCALE GENOMIC DNA]</scope>
    <source>
        <strain evidence="8 9">K411</strain>
    </source>
</reference>
<dbReference type="InterPro" id="IPR015797">
    <property type="entry name" value="NUDIX_hydrolase-like_dom_sf"/>
</dbReference>
<dbReference type="AlphaFoldDB" id="Q4JSQ6"/>
<dbReference type="CDD" id="cd03426">
    <property type="entry name" value="NUDIX_CoAse_Nudt7"/>
    <property type="match status" value="1"/>
</dbReference>
<comment type="cofactor">
    <cofactor evidence="1">
        <name>Mn(2+)</name>
        <dbReference type="ChEBI" id="CHEBI:29035"/>
    </cofactor>
</comment>
<name>Q4JSQ6_CORJK</name>
<protein>
    <recommendedName>
        <fullName evidence="7">Nudix hydrolase domain-containing protein</fullName>
    </recommendedName>
</protein>
<comment type="cofactor">
    <cofactor evidence="2">
        <name>Mg(2+)</name>
        <dbReference type="ChEBI" id="CHEBI:18420"/>
    </cofactor>
</comment>
<evidence type="ECO:0000256" key="4">
    <source>
        <dbReference type="ARBA" id="ARBA00022801"/>
    </source>
</evidence>
<evidence type="ECO:0000256" key="1">
    <source>
        <dbReference type="ARBA" id="ARBA00001936"/>
    </source>
</evidence>
<dbReference type="SUPFAM" id="SSF55811">
    <property type="entry name" value="Nudix"/>
    <property type="match status" value="1"/>
</dbReference>
<dbReference type="eggNOG" id="COG0494">
    <property type="taxonomic scope" value="Bacteria"/>
</dbReference>
<evidence type="ECO:0000256" key="6">
    <source>
        <dbReference type="ARBA" id="ARBA00023211"/>
    </source>
</evidence>
<dbReference type="GO" id="GO:0046872">
    <property type="term" value="F:metal ion binding"/>
    <property type="evidence" value="ECO:0007669"/>
    <property type="project" value="UniProtKB-KW"/>
</dbReference>
<organism evidence="8 9">
    <name type="scientific">Corynebacterium jeikeium (strain K411)</name>
    <dbReference type="NCBI Taxonomy" id="306537"/>
    <lineage>
        <taxon>Bacteria</taxon>
        <taxon>Bacillati</taxon>
        <taxon>Actinomycetota</taxon>
        <taxon>Actinomycetes</taxon>
        <taxon>Mycobacteriales</taxon>
        <taxon>Corynebacteriaceae</taxon>
        <taxon>Corynebacterium</taxon>
    </lineage>
</organism>
<dbReference type="PATRIC" id="fig|306537.10.peg.1999"/>
<dbReference type="PROSITE" id="PS51462">
    <property type="entry name" value="NUDIX"/>
    <property type="match status" value="1"/>
</dbReference>
<evidence type="ECO:0000313" key="8">
    <source>
        <dbReference type="EMBL" id="CAI38151.1"/>
    </source>
</evidence>
<feature type="domain" description="Nudix hydrolase" evidence="7">
    <location>
        <begin position="70"/>
        <end position="218"/>
    </location>
</feature>
<keyword evidence="3" id="KW-0479">Metal-binding</keyword>
<dbReference type="Gene3D" id="3.90.79.10">
    <property type="entry name" value="Nucleoside Triphosphate Pyrophosphohydrolase"/>
    <property type="match status" value="1"/>
</dbReference>
<dbReference type="STRING" id="306537.jk1969"/>
<dbReference type="OrthoDB" id="9802805at2"/>
<sequence length="300" mass="33041">MTSSDAQSNAQPNTHLDRWLAHMQEQPDMPADLPEWLRDFARDCREVDIHQYLNDSARIVPEADEHGRPPRYSAVLILLSGDATFTRPAGATGRQAIPADATMLLTHRTPTMRNHSGQVAFPGGRLEEADTGPVETALREAEEETGLNPDTVEPFAVLQPIYIDRSNFAVVPVVAWWRQPHAVSCPTTENDWVEPYPLGELVNPERRFEVGFAGWRGPAWNLHIGEENPLVLWGFTGGVISALLRRAGWEEPWSSGGDSGADGPWNLFETLADSANGEALGEMREGFDKANKMGRNGGAP</sequence>
<keyword evidence="5" id="KW-0460">Magnesium</keyword>